<dbReference type="FunFam" id="3.40.50.1260:FF:000006">
    <property type="entry name" value="Phosphoglycerate kinase"/>
    <property type="match status" value="1"/>
</dbReference>
<evidence type="ECO:0000256" key="1">
    <source>
        <dbReference type="ARBA" id="ARBA00000642"/>
    </source>
</evidence>
<dbReference type="CDD" id="cd00318">
    <property type="entry name" value="Phosphoglycerate_kinase"/>
    <property type="match status" value="1"/>
</dbReference>
<evidence type="ECO:0000256" key="12">
    <source>
        <dbReference type="HAMAP-Rule" id="MF_00145"/>
    </source>
</evidence>
<feature type="binding site" evidence="12">
    <location>
        <position position="120"/>
    </location>
    <ligand>
        <name>substrate</name>
    </ligand>
</feature>
<dbReference type="PANTHER" id="PTHR11406">
    <property type="entry name" value="PHOSPHOGLYCERATE KINASE"/>
    <property type="match status" value="1"/>
</dbReference>
<evidence type="ECO:0000256" key="15">
    <source>
        <dbReference type="RuleBase" id="RU000532"/>
    </source>
</evidence>
<dbReference type="GO" id="GO:0006094">
    <property type="term" value="P:gluconeogenesis"/>
    <property type="evidence" value="ECO:0007669"/>
    <property type="project" value="TreeGrafter"/>
</dbReference>
<evidence type="ECO:0000256" key="3">
    <source>
        <dbReference type="ARBA" id="ARBA00008982"/>
    </source>
</evidence>
<organism evidence="16 17">
    <name type="scientific">Dialister hominis</name>
    <dbReference type="NCBI Taxonomy" id="2582419"/>
    <lineage>
        <taxon>Bacteria</taxon>
        <taxon>Bacillati</taxon>
        <taxon>Bacillota</taxon>
        <taxon>Negativicutes</taxon>
        <taxon>Veillonellales</taxon>
        <taxon>Veillonellaceae</taxon>
        <taxon>Dialister</taxon>
    </lineage>
</organism>
<feature type="binding site" evidence="13">
    <location>
        <position position="120"/>
    </location>
    <ligand>
        <name>(2R)-3-phosphoglycerate</name>
        <dbReference type="ChEBI" id="CHEBI:58272"/>
    </ligand>
</feature>
<dbReference type="GO" id="GO:0004618">
    <property type="term" value="F:phosphoglycerate kinase activity"/>
    <property type="evidence" value="ECO:0007669"/>
    <property type="project" value="UniProtKB-UniRule"/>
</dbReference>
<evidence type="ECO:0000256" key="6">
    <source>
        <dbReference type="ARBA" id="ARBA00016471"/>
    </source>
</evidence>
<dbReference type="PIRSF" id="PIRSF000724">
    <property type="entry name" value="Pgk"/>
    <property type="match status" value="1"/>
</dbReference>
<dbReference type="AlphaFoldDB" id="A0A8E3ZJP0"/>
<dbReference type="GO" id="GO:0005524">
    <property type="term" value="F:ATP binding"/>
    <property type="evidence" value="ECO:0007669"/>
    <property type="project" value="UniProtKB-KW"/>
</dbReference>
<dbReference type="GO" id="GO:0043531">
    <property type="term" value="F:ADP binding"/>
    <property type="evidence" value="ECO:0007669"/>
    <property type="project" value="TreeGrafter"/>
</dbReference>
<dbReference type="GO" id="GO:0005829">
    <property type="term" value="C:cytosol"/>
    <property type="evidence" value="ECO:0007669"/>
    <property type="project" value="TreeGrafter"/>
</dbReference>
<evidence type="ECO:0000256" key="4">
    <source>
        <dbReference type="ARBA" id="ARBA00011245"/>
    </source>
</evidence>
<feature type="binding site" evidence="12">
    <location>
        <position position="38"/>
    </location>
    <ligand>
        <name>substrate</name>
    </ligand>
</feature>
<dbReference type="EMBL" id="AP019697">
    <property type="protein sequence ID" value="BBK25167.1"/>
    <property type="molecule type" value="Genomic_DNA"/>
</dbReference>
<keyword evidence="11 12" id="KW-0324">Glycolysis</keyword>
<dbReference type="InterPro" id="IPR001576">
    <property type="entry name" value="Phosphoglycerate_kinase"/>
</dbReference>
<evidence type="ECO:0000313" key="17">
    <source>
        <dbReference type="Proteomes" id="UP000320585"/>
    </source>
</evidence>
<dbReference type="PANTHER" id="PTHR11406:SF23">
    <property type="entry name" value="PHOSPHOGLYCERATE KINASE 1, CHLOROPLASTIC-RELATED"/>
    <property type="match status" value="1"/>
</dbReference>
<evidence type="ECO:0000256" key="2">
    <source>
        <dbReference type="ARBA" id="ARBA00004838"/>
    </source>
</evidence>
<proteinExistence type="inferred from homology"/>
<dbReference type="GO" id="GO:0006096">
    <property type="term" value="P:glycolytic process"/>
    <property type="evidence" value="ECO:0007669"/>
    <property type="project" value="UniProtKB-UniRule"/>
</dbReference>
<dbReference type="FunFam" id="3.40.50.1260:FF:000003">
    <property type="entry name" value="Phosphoglycerate kinase"/>
    <property type="match status" value="1"/>
</dbReference>
<dbReference type="HAMAP" id="MF_00145">
    <property type="entry name" value="Phosphoglyc_kinase"/>
    <property type="match status" value="1"/>
</dbReference>
<feature type="binding site" evidence="13">
    <location>
        <position position="38"/>
    </location>
    <ligand>
        <name>(2R)-3-phosphoglycerate</name>
        <dbReference type="ChEBI" id="CHEBI:58272"/>
    </ligand>
</feature>
<comment type="catalytic activity">
    <reaction evidence="1 12 15">
        <text>(2R)-3-phosphoglycerate + ATP = (2R)-3-phospho-glyceroyl phosphate + ADP</text>
        <dbReference type="Rhea" id="RHEA:14801"/>
        <dbReference type="ChEBI" id="CHEBI:30616"/>
        <dbReference type="ChEBI" id="CHEBI:57604"/>
        <dbReference type="ChEBI" id="CHEBI:58272"/>
        <dbReference type="ChEBI" id="CHEBI:456216"/>
        <dbReference type="EC" id="2.7.2.3"/>
    </reaction>
</comment>
<comment type="caution">
    <text evidence="12">Lacks conserved residue(s) required for the propagation of feature annotation.</text>
</comment>
<dbReference type="Gene3D" id="3.40.50.1260">
    <property type="entry name" value="Phosphoglycerate kinase, N-terminal domain"/>
    <property type="match status" value="2"/>
</dbReference>
<dbReference type="SUPFAM" id="SSF53748">
    <property type="entry name" value="Phosphoglycerate kinase"/>
    <property type="match status" value="1"/>
</dbReference>
<name>A0A8E3ZJP0_9FIRM</name>
<feature type="binding site" evidence="13">
    <location>
        <position position="153"/>
    </location>
    <ligand>
        <name>(2R)-3-phosphoglycerate</name>
        <dbReference type="ChEBI" id="CHEBI:58272"/>
    </ligand>
</feature>
<evidence type="ECO:0000256" key="7">
    <source>
        <dbReference type="ARBA" id="ARBA00022679"/>
    </source>
</evidence>
<dbReference type="UniPathway" id="UPA00109">
    <property type="reaction ID" value="UER00185"/>
</dbReference>
<comment type="subcellular location">
    <subcellularLocation>
        <location evidence="12">Cytoplasm</location>
    </subcellularLocation>
</comment>
<comment type="pathway">
    <text evidence="2 12">Carbohydrate degradation; glycolysis; pyruvate from D-glyceraldehyde 3-phosphate: step 2/5.</text>
</comment>
<evidence type="ECO:0000256" key="5">
    <source>
        <dbReference type="ARBA" id="ARBA00013061"/>
    </source>
</evidence>
<keyword evidence="8 12" id="KW-0547">Nucleotide-binding</keyword>
<keyword evidence="12" id="KW-0963">Cytoplasm</keyword>
<dbReference type="InterPro" id="IPR015824">
    <property type="entry name" value="Phosphoglycerate_kinase_N"/>
</dbReference>
<evidence type="ECO:0000256" key="14">
    <source>
        <dbReference type="PIRSR" id="PIRSR000724-2"/>
    </source>
</evidence>
<reference evidence="17" key="1">
    <citation type="submission" date="2019-05" db="EMBL/GenBank/DDBJ databases">
        <title>Complete genome sequencing of Dialister sp. strain 5BBH33.</title>
        <authorList>
            <person name="Sakamoto M."/>
            <person name="Murakami T."/>
            <person name="Mori H."/>
        </authorList>
    </citation>
    <scope>NUCLEOTIDE SEQUENCE [LARGE SCALE GENOMIC DNA]</scope>
    <source>
        <strain evidence="17">5BBH33</strain>
    </source>
</reference>
<feature type="binding site" evidence="12 13">
    <location>
        <begin position="61"/>
        <end position="64"/>
    </location>
    <ligand>
        <name>substrate</name>
    </ligand>
</feature>
<dbReference type="InterPro" id="IPR036043">
    <property type="entry name" value="Phosphoglycerate_kinase_sf"/>
</dbReference>
<evidence type="ECO:0000313" key="16">
    <source>
        <dbReference type="EMBL" id="BBK25167.1"/>
    </source>
</evidence>
<keyword evidence="10 12" id="KW-0067">ATP-binding</keyword>
<feature type="binding site" evidence="12">
    <location>
        <begin position="351"/>
        <end position="354"/>
    </location>
    <ligand>
        <name>ATP</name>
        <dbReference type="ChEBI" id="CHEBI:30616"/>
    </ligand>
</feature>
<evidence type="ECO:0000256" key="8">
    <source>
        <dbReference type="ARBA" id="ARBA00022741"/>
    </source>
</evidence>
<accession>A0A8E3ZJP0</accession>
<evidence type="ECO:0000256" key="10">
    <source>
        <dbReference type="ARBA" id="ARBA00022840"/>
    </source>
</evidence>
<sequence>MMNKQTVYDLKPEGKVVYIRVDYNVPHDKEGNILDDRRIRATIPTIQYLLNQGAAIVLASHMGRPKGEYKAELSLRPAAARLAELLQKEVKFIPDCIGPEADQAKEELKPGEIILLENLRFHKEEEKNDPDFAKALVKGCDLAVNDAFGVSHRTHASIVGVGRLLPMVSGLLLKKEIDFLDGVIEHPERPFAAIIGGAKISDKIQVIANLMEKADVILIGGGMANTFVAAQGYDMGESLQDKDRFDLARNLMKKANDLGSSIMLPVDFMAGDSFSAEAKTKVLSAEEFSSPWMALDIGPKTIDLYVETLQKMKTVVWNGPMGVFEMEPFSKGTYAIAKAMASLNATTVIGGGESASVVDLLGIGDKFSHVSTGGGASLEMLEGMILPGVAILADKE</sequence>
<dbReference type="Proteomes" id="UP000320585">
    <property type="component" value="Chromosome"/>
</dbReference>
<dbReference type="PRINTS" id="PR00477">
    <property type="entry name" value="PHGLYCKINASE"/>
</dbReference>
<comment type="subunit">
    <text evidence="4 12">Monomer.</text>
</comment>
<evidence type="ECO:0000256" key="13">
    <source>
        <dbReference type="PIRSR" id="PIRSR000724-1"/>
    </source>
</evidence>
<feature type="binding site" evidence="12">
    <location>
        <position position="153"/>
    </location>
    <ligand>
        <name>substrate</name>
    </ligand>
</feature>
<keyword evidence="17" id="KW-1185">Reference proteome</keyword>
<comment type="similarity">
    <text evidence="3 12 15">Belongs to the phosphoglycerate kinase family.</text>
</comment>
<feature type="binding site" evidence="12 14">
    <location>
        <position position="203"/>
    </location>
    <ligand>
        <name>ATP</name>
        <dbReference type="ChEBI" id="CHEBI:30616"/>
    </ligand>
</feature>
<evidence type="ECO:0000256" key="9">
    <source>
        <dbReference type="ARBA" id="ARBA00022777"/>
    </source>
</evidence>
<dbReference type="KEGG" id="dho:Dia5BBH33_11020"/>
<evidence type="ECO:0000256" key="11">
    <source>
        <dbReference type="ARBA" id="ARBA00023152"/>
    </source>
</evidence>
<gene>
    <name evidence="12" type="primary">pgk</name>
    <name evidence="16" type="ORF">Dia5BBH33_11020</name>
</gene>
<keyword evidence="7 12" id="KW-0808">Transferase</keyword>
<dbReference type="EC" id="2.7.2.3" evidence="5 12"/>
<feature type="binding site" evidence="12 14">
    <location>
        <position position="325"/>
    </location>
    <ligand>
        <name>ATP</name>
        <dbReference type="ChEBI" id="CHEBI:30616"/>
    </ligand>
</feature>
<feature type="binding site" evidence="12 13">
    <location>
        <begin position="22"/>
        <end position="24"/>
    </location>
    <ligand>
        <name>substrate</name>
    </ligand>
</feature>
<dbReference type="Pfam" id="PF00162">
    <property type="entry name" value="PGK"/>
    <property type="match status" value="1"/>
</dbReference>
<protein>
    <recommendedName>
        <fullName evidence="6 12">Phosphoglycerate kinase</fullName>
        <ecNumber evidence="5 12">2.7.2.3</ecNumber>
    </recommendedName>
</protein>
<keyword evidence="9 12" id="KW-0418">Kinase</keyword>